<comment type="cofactor">
    <cofactor evidence="9">
        <name>Mg(2+)</name>
        <dbReference type="ChEBI" id="CHEBI:18420"/>
    </cofactor>
    <text evidence="9">Binds 1 Mg(2+) ion per subunit.</text>
</comment>
<evidence type="ECO:0000256" key="10">
    <source>
        <dbReference type="RuleBase" id="RU361258"/>
    </source>
</evidence>
<dbReference type="EMBL" id="ML977326">
    <property type="protein sequence ID" value="KAF2114267.1"/>
    <property type="molecule type" value="Genomic_DNA"/>
</dbReference>
<evidence type="ECO:0000313" key="13">
    <source>
        <dbReference type="Proteomes" id="UP000799770"/>
    </source>
</evidence>
<dbReference type="InterPro" id="IPR011761">
    <property type="entry name" value="ATP-grasp"/>
</dbReference>
<evidence type="ECO:0000313" key="12">
    <source>
        <dbReference type="EMBL" id="KAF2114267.1"/>
    </source>
</evidence>
<dbReference type="GO" id="GO:0004775">
    <property type="term" value="F:succinate-CoA ligase (ADP-forming) activity"/>
    <property type="evidence" value="ECO:0007669"/>
    <property type="project" value="UniProtKB-UniRule"/>
</dbReference>
<feature type="binding site" evidence="9">
    <location>
        <position position="236"/>
    </location>
    <ligand>
        <name>Mg(2+)</name>
        <dbReference type="ChEBI" id="CHEBI:18420"/>
    </ligand>
</feature>
<dbReference type="InterPro" id="IPR013650">
    <property type="entry name" value="ATP-grasp_succ-CoA_synth-type"/>
</dbReference>
<dbReference type="PANTHER" id="PTHR11815">
    <property type="entry name" value="SUCCINYL-COA SYNTHETASE BETA CHAIN"/>
    <property type="match status" value="1"/>
</dbReference>
<keyword evidence="3 9" id="KW-0436">Ligase</keyword>
<dbReference type="OrthoDB" id="1664372at2759"/>
<comment type="function">
    <text evidence="9">Succinyl-CoA synthetase functions in the citric acid cycle (TCA), coupling the hydrolysis of succinyl-CoA to the synthesis of ATP and thus represents the only step of substrate-level phosphorylation in the TCA. The beta subunit provides nucleotide specificity of the enzyme and binds the substrate succinate, while the binding sites for coenzyme A and phosphate are found in the alpha subunit.</text>
</comment>
<dbReference type="InterPro" id="IPR013815">
    <property type="entry name" value="ATP_grasp_subdomain_1"/>
</dbReference>
<dbReference type="Pfam" id="PF08442">
    <property type="entry name" value="ATP-grasp_2"/>
    <property type="match status" value="1"/>
</dbReference>
<accession>A0A6A5Z612</accession>
<dbReference type="InterPro" id="IPR017866">
    <property type="entry name" value="Succ-CoA_synthase_bsu_CS"/>
</dbReference>
<evidence type="ECO:0000259" key="11">
    <source>
        <dbReference type="PROSITE" id="PS50975"/>
    </source>
</evidence>
<feature type="binding site" evidence="9">
    <location>
        <position position="130"/>
    </location>
    <ligand>
        <name>ATP</name>
        <dbReference type="ChEBI" id="CHEBI:30616"/>
    </ligand>
</feature>
<dbReference type="Pfam" id="PF00549">
    <property type="entry name" value="Ligase_CoA"/>
    <property type="match status" value="1"/>
</dbReference>
<comment type="catalytic activity">
    <reaction evidence="9">
        <text>succinate + ATP + CoA = succinyl-CoA + ADP + phosphate</text>
        <dbReference type="Rhea" id="RHEA:17661"/>
        <dbReference type="ChEBI" id="CHEBI:30031"/>
        <dbReference type="ChEBI" id="CHEBI:30616"/>
        <dbReference type="ChEBI" id="CHEBI:43474"/>
        <dbReference type="ChEBI" id="CHEBI:57287"/>
        <dbReference type="ChEBI" id="CHEBI:57292"/>
        <dbReference type="ChEBI" id="CHEBI:456216"/>
        <dbReference type="EC" id="6.2.1.5"/>
    </reaction>
</comment>
<dbReference type="Gene3D" id="3.30.470.20">
    <property type="entry name" value="ATP-grasp fold, B domain"/>
    <property type="match status" value="1"/>
</dbReference>
<keyword evidence="6 9" id="KW-0067">ATP-binding</keyword>
<proteinExistence type="inferred from homology"/>
<keyword evidence="13" id="KW-1185">Reference proteome</keyword>
<evidence type="ECO:0000256" key="7">
    <source>
        <dbReference type="ARBA" id="ARBA00022842"/>
    </source>
</evidence>
<dbReference type="GO" id="GO:0006099">
    <property type="term" value="P:tricarboxylic acid cycle"/>
    <property type="evidence" value="ECO:0007669"/>
    <property type="project" value="UniProtKB-UniRule"/>
</dbReference>
<comment type="subcellular location">
    <subcellularLocation>
        <location evidence="9">Mitochondrion</location>
    </subcellularLocation>
</comment>
<keyword evidence="7 9" id="KW-0460">Magnesium</keyword>
<dbReference type="UniPathway" id="UPA00223">
    <property type="reaction ID" value="UER00999"/>
</dbReference>
<feature type="domain" description="ATP-grasp" evidence="11">
    <location>
        <begin position="26"/>
        <end position="253"/>
    </location>
</feature>
<keyword evidence="4 9" id="KW-0479">Metal-binding</keyword>
<comment type="caution">
    <text evidence="9">Lacks conserved residue(s) required for the propagation of feature annotation.</text>
</comment>
<evidence type="ECO:0000256" key="1">
    <source>
        <dbReference type="ARBA" id="ARBA00005064"/>
    </source>
</evidence>
<dbReference type="NCBIfam" id="TIGR01016">
    <property type="entry name" value="sucCoAbeta"/>
    <property type="match status" value="1"/>
</dbReference>
<dbReference type="GO" id="GO:0005739">
    <property type="term" value="C:mitochondrion"/>
    <property type="evidence" value="ECO:0007669"/>
    <property type="project" value="UniProtKB-SubCell"/>
</dbReference>
<dbReference type="NCBIfam" id="NF001913">
    <property type="entry name" value="PRK00696.1"/>
    <property type="match status" value="1"/>
</dbReference>
<evidence type="ECO:0000256" key="2">
    <source>
        <dbReference type="ARBA" id="ARBA00022532"/>
    </source>
</evidence>
<sequence length="430" mass="46692">MTQPQHARAPIQQQTRNLSIHEYQSQNLLKEYGIPVPRGELVQSPVEASKIASSLGGTCILKSQILRGGRGKGTFSSGLKGGIQMVNDPTSAAKMAKQMLGHRLVTKQTGDKGLQVDKIYAAETIKYQDEWYLAMTIDRENYSPAIILSKSGGVDIESVAKTSPEKLLTFHFSLTEGITPSLISKIAQALGTNEKETSSLGEILARMHTLFRAKDATLLEINPLVRTSSSTFICLDAKFTFDNSAQYRQKDLFALRSVDHENTSELEAEKYGLVYIRLEGNIGNVVNGAGLAMATNDAISHYGGSSANFLDAGGQATKETMIKAFEIILRDERVKVILVNIYGVGIIKCDMIAESIIGAAAELGPLRVPVVVRLQGTNSVEGLKMIEKANLGLYTEYEFGDAAKKAVELANAAEDAVDMERNPKFGNARS</sequence>
<dbReference type="GO" id="GO:0042709">
    <property type="term" value="C:succinate-CoA ligase complex"/>
    <property type="evidence" value="ECO:0007669"/>
    <property type="project" value="TreeGrafter"/>
</dbReference>
<keyword evidence="8" id="KW-0809">Transit peptide</keyword>
<reference evidence="12" key="1">
    <citation type="journal article" date="2020" name="Stud. Mycol.">
        <title>101 Dothideomycetes genomes: a test case for predicting lifestyles and emergence of pathogens.</title>
        <authorList>
            <person name="Haridas S."/>
            <person name="Albert R."/>
            <person name="Binder M."/>
            <person name="Bloem J."/>
            <person name="Labutti K."/>
            <person name="Salamov A."/>
            <person name="Andreopoulos B."/>
            <person name="Baker S."/>
            <person name="Barry K."/>
            <person name="Bills G."/>
            <person name="Bluhm B."/>
            <person name="Cannon C."/>
            <person name="Castanera R."/>
            <person name="Culley D."/>
            <person name="Daum C."/>
            <person name="Ezra D."/>
            <person name="Gonzalez J."/>
            <person name="Henrissat B."/>
            <person name="Kuo A."/>
            <person name="Liang C."/>
            <person name="Lipzen A."/>
            <person name="Lutzoni F."/>
            <person name="Magnuson J."/>
            <person name="Mondo S."/>
            <person name="Nolan M."/>
            <person name="Ohm R."/>
            <person name="Pangilinan J."/>
            <person name="Park H.-J."/>
            <person name="Ramirez L."/>
            <person name="Alfaro M."/>
            <person name="Sun H."/>
            <person name="Tritt A."/>
            <person name="Yoshinaga Y."/>
            <person name="Zwiers L.-H."/>
            <person name="Turgeon B."/>
            <person name="Goodwin S."/>
            <person name="Spatafora J."/>
            <person name="Crous P."/>
            <person name="Grigoriev I."/>
        </authorList>
    </citation>
    <scope>NUCLEOTIDE SEQUENCE</scope>
    <source>
        <strain evidence="12">CBS 627.86</strain>
    </source>
</reference>
<dbReference type="SUPFAM" id="SSF56059">
    <property type="entry name" value="Glutathione synthetase ATP-binding domain-like"/>
    <property type="match status" value="1"/>
</dbReference>
<dbReference type="Gene3D" id="3.30.1490.20">
    <property type="entry name" value="ATP-grasp fold, A domain"/>
    <property type="match status" value="1"/>
</dbReference>
<name>A0A6A5Z612_9PLEO</name>
<dbReference type="PROSITE" id="PS01217">
    <property type="entry name" value="SUCCINYL_COA_LIG_3"/>
    <property type="match status" value="1"/>
</dbReference>
<feature type="binding site" evidence="9">
    <location>
        <position position="287"/>
    </location>
    <ligand>
        <name>substrate</name>
        <note>ligand shared with subunit alpha</note>
    </ligand>
</feature>
<dbReference type="Proteomes" id="UP000799770">
    <property type="component" value="Unassembled WGS sequence"/>
</dbReference>
<evidence type="ECO:0000256" key="5">
    <source>
        <dbReference type="ARBA" id="ARBA00022741"/>
    </source>
</evidence>
<feature type="binding site" evidence="9">
    <location>
        <position position="222"/>
    </location>
    <ligand>
        <name>Mg(2+)</name>
        <dbReference type="ChEBI" id="CHEBI:18420"/>
    </ligand>
</feature>
<gene>
    <name evidence="12" type="ORF">BDV96DRAFT_495245</name>
</gene>
<keyword evidence="5 9" id="KW-0547">Nucleotide-binding</keyword>
<dbReference type="PIRSF" id="PIRSF001554">
    <property type="entry name" value="SucCS_beta"/>
    <property type="match status" value="1"/>
</dbReference>
<dbReference type="PROSITE" id="PS50975">
    <property type="entry name" value="ATP_GRASP"/>
    <property type="match status" value="1"/>
</dbReference>
<comment type="similarity">
    <text evidence="9 10">Belongs to the succinate/malate CoA ligase beta subunit family.</text>
</comment>
<protein>
    <recommendedName>
        <fullName evidence="9">Succinate--CoA ligase [ADP-forming] subunit beta, mitochondrial</fullName>
        <ecNumber evidence="9">6.2.1.5</ecNumber>
    </recommendedName>
    <alternativeName>
        <fullName evidence="9">Succinyl-CoA synthetase beta chain</fullName>
        <shortName evidence="9">SCS-beta</shortName>
    </alternativeName>
</protein>
<dbReference type="GO" id="GO:0006104">
    <property type="term" value="P:succinyl-CoA metabolic process"/>
    <property type="evidence" value="ECO:0007669"/>
    <property type="project" value="TreeGrafter"/>
</dbReference>
<dbReference type="GO" id="GO:0005524">
    <property type="term" value="F:ATP binding"/>
    <property type="evidence" value="ECO:0007669"/>
    <property type="project" value="UniProtKB-UniRule"/>
</dbReference>
<keyword evidence="9" id="KW-0496">Mitochondrion</keyword>
<dbReference type="FunFam" id="3.30.470.20:FF:000002">
    <property type="entry name" value="Succinate--CoA ligase [ADP-forming] subunit beta"/>
    <property type="match status" value="1"/>
</dbReference>
<dbReference type="Gene3D" id="3.40.50.261">
    <property type="entry name" value="Succinyl-CoA synthetase domains"/>
    <property type="match status" value="1"/>
</dbReference>
<comment type="pathway">
    <text evidence="1 9">Carbohydrate metabolism; tricarboxylic acid cycle; succinate from succinyl-CoA (ligase route): step 1/1.</text>
</comment>
<dbReference type="InterPro" id="IPR005811">
    <property type="entry name" value="SUCC_ACL_C"/>
</dbReference>
<dbReference type="AlphaFoldDB" id="A0A6A5Z612"/>
<feature type="binding site" evidence="9">
    <location>
        <begin position="69"/>
        <end position="71"/>
    </location>
    <ligand>
        <name>ATP</name>
        <dbReference type="ChEBI" id="CHEBI:30616"/>
    </ligand>
</feature>
<dbReference type="PANTHER" id="PTHR11815:SF1">
    <property type="entry name" value="SUCCINATE--COA LIGASE [ADP-FORMING] SUBUNIT BETA, MITOCHONDRIAL"/>
    <property type="match status" value="1"/>
</dbReference>
<dbReference type="FunFam" id="3.40.50.261:FF:000001">
    <property type="entry name" value="Succinate--CoA ligase [ADP-forming] subunit beta"/>
    <property type="match status" value="1"/>
</dbReference>
<keyword evidence="2 9" id="KW-0816">Tricarboxylic acid cycle</keyword>
<evidence type="ECO:0000256" key="4">
    <source>
        <dbReference type="ARBA" id="ARBA00022723"/>
    </source>
</evidence>
<dbReference type="InterPro" id="IPR016102">
    <property type="entry name" value="Succinyl-CoA_synth-like"/>
</dbReference>
<comment type="subunit">
    <text evidence="9 10">Heterodimer of an alpha and a beta subunit.</text>
</comment>
<dbReference type="InterPro" id="IPR005809">
    <property type="entry name" value="Succ_CoA_ligase-like_bsu"/>
</dbReference>
<evidence type="ECO:0000256" key="8">
    <source>
        <dbReference type="ARBA" id="ARBA00022946"/>
    </source>
</evidence>
<dbReference type="SUPFAM" id="SSF52210">
    <property type="entry name" value="Succinyl-CoA synthetase domains"/>
    <property type="match status" value="1"/>
</dbReference>
<evidence type="ECO:0000256" key="6">
    <source>
        <dbReference type="ARBA" id="ARBA00022840"/>
    </source>
</evidence>
<dbReference type="EC" id="6.2.1.5" evidence="9"/>
<feature type="binding site" evidence="9">
    <location>
        <position position="62"/>
    </location>
    <ligand>
        <name>ATP</name>
        <dbReference type="ChEBI" id="CHEBI:30616"/>
    </ligand>
</feature>
<evidence type="ECO:0000256" key="9">
    <source>
        <dbReference type="HAMAP-Rule" id="MF_03219"/>
    </source>
</evidence>
<evidence type="ECO:0000256" key="3">
    <source>
        <dbReference type="ARBA" id="ARBA00022598"/>
    </source>
</evidence>
<dbReference type="GO" id="GO:0000287">
    <property type="term" value="F:magnesium ion binding"/>
    <property type="evidence" value="ECO:0007669"/>
    <property type="project" value="UniProtKB-UniRule"/>
</dbReference>
<organism evidence="12 13">
    <name type="scientific">Lophiotrema nucula</name>
    <dbReference type="NCBI Taxonomy" id="690887"/>
    <lineage>
        <taxon>Eukaryota</taxon>
        <taxon>Fungi</taxon>
        <taxon>Dikarya</taxon>
        <taxon>Ascomycota</taxon>
        <taxon>Pezizomycotina</taxon>
        <taxon>Dothideomycetes</taxon>
        <taxon>Pleosporomycetidae</taxon>
        <taxon>Pleosporales</taxon>
        <taxon>Lophiotremataceae</taxon>
        <taxon>Lophiotrema</taxon>
    </lineage>
</organism>
<dbReference type="HAMAP" id="MF_00558">
    <property type="entry name" value="Succ_CoA_beta"/>
    <property type="match status" value="1"/>
</dbReference>